<dbReference type="CDD" id="cd18032">
    <property type="entry name" value="DEXHc_RE_I_III_res"/>
    <property type="match status" value="1"/>
</dbReference>
<dbReference type="PROSITE" id="PS51192">
    <property type="entry name" value="HELICASE_ATP_BIND_1"/>
    <property type="match status" value="1"/>
</dbReference>
<dbReference type="InterPro" id="IPR027417">
    <property type="entry name" value="P-loop_NTPase"/>
</dbReference>
<organism evidence="2 3">
    <name type="scientific">Luteimonas terricola</name>
    <dbReference type="NCBI Taxonomy" id="645597"/>
    <lineage>
        <taxon>Bacteria</taxon>
        <taxon>Pseudomonadati</taxon>
        <taxon>Pseudomonadota</taxon>
        <taxon>Gammaproteobacteria</taxon>
        <taxon>Lysobacterales</taxon>
        <taxon>Lysobacteraceae</taxon>
        <taxon>Luteimonas</taxon>
    </lineage>
</organism>
<evidence type="ECO:0000259" key="1">
    <source>
        <dbReference type="PROSITE" id="PS51192"/>
    </source>
</evidence>
<dbReference type="Gene3D" id="3.40.50.300">
    <property type="entry name" value="P-loop containing nucleotide triphosphate hydrolases"/>
    <property type="match status" value="2"/>
</dbReference>
<dbReference type="InterPro" id="IPR014001">
    <property type="entry name" value="Helicase_ATP-bd"/>
</dbReference>
<dbReference type="Pfam" id="PF04851">
    <property type="entry name" value="ResIII"/>
    <property type="match status" value="1"/>
</dbReference>
<dbReference type="Proteomes" id="UP000599009">
    <property type="component" value="Unassembled WGS sequence"/>
</dbReference>
<accession>A0ABQ2EFN6</accession>
<dbReference type="Gene3D" id="3.90.1570.30">
    <property type="match status" value="1"/>
</dbReference>
<keyword evidence="3" id="KW-1185">Reference proteome</keyword>
<dbReference type="RefSeq" id="WP_132986079.1">
    <property type="nucleotide sequence ID" value="NZ_BMME01000001.1"/>
</dbReference>
<dbReference type="InterPro" id="IPR050742">
    <property type="entry name" value="Helicase_Restrict-Modif_Enz"/>
</dbReference>
<comment type="caution">
    <text evidence="2">The sequence shown here is derived from an EMBL/GenBank/DDBJ whole genome shotgun (WGS) entry which is preliminary data.</text>
</comment>
<proteinExistence type="predicted"/>
<dbReference type="InterPro" id="IPR006935">
    <property type="entry name" value="Helicase/UvrB_N"/>
</dbReference>
<reference evidence="3" key="1">
    <citation type="journal article" date="2019" name="Int. J. Syst. Evol. Microbiol.">
        <title>The Global Catalogue of Microorganisms (GCM) 10K type strain sequencing project: providing services to taxonomists for standard genome sequencing and annotation.</title>
        <authorList>
            <consortium name="The Broad Institute Genomics Platform"/>
            <consortium name="The Broad Institute Genome Sequencing Center for Infectious Disease"/>
            <person name="Wu L."/>
            <person name="Ma J."/>
        </authorList>
    </citation>
    <scope>NUCLEOTIDE SEQUENCE [LARGE SCALE GENOMIC DNA]</scope>
    <source>
        <strain evidence="3">CGMCC 1.8985</strain>
    </source>
</reference>
<dbReference type="PANTHER" id="PTHR47396">
    <property type="entry name" value="TYPE I RESTRICTION ENZYME ECOKI R PROTEIN"/>
    <property type="match status" value="1"/>
</dbReference>
<gene>
    <name evidence="2" type="ORF">GCM10011394_13930</name>
</gene>
<dbReference type="PANTHER" id="PTHR47396:SF1">
    <property type="entry name" value="ATP-DEPENDENT HELICASE IRC3-RELATED"/>
    <property type="match status" value="1"/>
</dbReference>
<feature type="domain" description="Helicase ATP-binding" evidence="1">
    <location>
        <begin position="202"/>
        <end position="358"/>
    </location>
</feature>
<dbReference type="SMART" id="SM00487">
    <property type="entry name" value="DEXDc"/>
    <property type="match status" value="1"/>
</dbReference>
<evidence type="ECO:0000313" key="2">
    <source>
        <dbReference type="EMBL" id="GGK05992.1"/>
    </source>
</evidence>
<protein>
    <recommendedName>
        <fullName evidence="1">Helicase ATP-binding domain-containing protein</fullName>
    </recommendedName>
</protein>
<evidence type="ECO:0000313" key="3">
    <source>
        <dbReference type="Proteomes" id="UP000599009"/>
    </source>
</evidence>
<dbReference type="SUPFAM" id="SSF52540">
    <property type="entry name" value="P-loop containing nucleoside triphosphate hydrolases"/>
    <property type="match status" value="2"/>
</dbReference>
<sequence>MNQKEATARIKINKLLEAAGWRFFPEGTSPANIRLEPSVAIKPTDIEALGSNFEKLVRGFVDFLLLDTRGFPLIVLEAKAEDKDPLIGKEQARKYARSQNCRFVILSNGNLHYFWDLDRGSPYVITTFPTPESVQGYKDVAPDSQRVIDERVEADYIALTQRPTYATEAAWKNEAERSDFIRDNKLRFLRPYQLKALHQLQAAVREGKDRFLFEMATGTGKTLTAAAVIKLFLRSRNARRVLFLVDRLELEDQAKKAFAAYLSADFQTVVYKENRDDWRRAEIVVTTVQSLQFNNKYQRLFSPTDFDLVISDEAHRSIGGNARAVFDYFIGYKLGLTATPRDYLRRFDATRPTTRDPRESERRLLLDTYRTFGCEGGQPTFRYSLLDGVKDGYLVNPTVVDARTDITTALLSEEGFIVAFTDDTGDDQQETYKQREFEKRFFSEATNALFCKTFLENALRDPVSGEIGKSIVFAVSQQHAAKLAQLFNLMADRMFPGKYQSDFAVQVTSQIPDAQQFSINFANNNLLGSGNFIADYKTSKARVCVTVGMMTTGYDCTDILNLGLFRPIFSPTDFIQIKGRGTRKHDFREQLFDVSRRDDLAEPQKTAFKLFDFFANCEYFETEFNYDEVLKLPKPASNKGEGPVQPPPPPGGQYEHLGADILASIRVEEITTEGMRIDRMFFERFGETVRENPVIAEAVEAGQWDRVIDYVNREVFDKPEEFYSLDKLRRAAAVDRRLTLREILEKIFGLIPRFKSRDELLEEEFAKFVSDRKPEEAIEISAIKSYFKAYASSPRTREIIDSRHYQDLATNPFFNSRDFKAVPARYRQLVPDYIKDYLPLNQFLP</sequence>
<dbReference type="EMBL" id="BMME01000001">
    <property type="protein sequence ID" value="GGK05992.1"/>
    <property type="molecule type" value="Genomic_DNA"/>
</dbReference>
<name>A0ABQ2EFN6_9GAMM</name>